<comment type="caution">
    <text evidence="2">The sequence shown here is derived from an EMBL/GenBank/DDBJ whole genome shotgun (WGS) entry which is preliminary data.</text>
</comment>
<dbReference type="EMBL" id="BGZK01001166">
    <property type="protein sequence ID" value="GBP73220.1"/>
    <property type="molecule type" value="Genomic_DNA"/>
</dbReference>
<evidence type="ECO:0000256" key="1">
    <source>
        <dbReference type="SAM" id="MobiDB-lite"/>
    </source>
</evidence>
<evidence type="ECO:0000313" key="2">
    <source>
        <dbReference type="EMBL" id="GBP73220.1"/>
    </source>
</evidence>
<protein>
    <submittedName>
        <fullName evidence="2">Uncharacterized protein</fullName>
    </submittedName>
</protein>
<dbReference type="AlphaFoldDB" id="A0A4C1YDV5"/>
<proteinExistence type="predicted"/>
<keyword evidence="3" id="KW-1185">Reference proteome</keyword>
<reference evidence="2 3" key="1">
    <citation type="journal article" date="2019" name="Commun. Biol.">
        <title>The bagworm genome reveals a unique fibroin gene that provides high tensile strength.</title>
        <authorList>
            <person name="Kono N."/>
            <person name="Nakamura H."/>
            <person name="Ohtoshi R."/>
            <person name="Tomita M."/>
            <person name="Numata K."/>
            <person name="Arakawa K."/>
        </authorList>
    </citation>
    <scope>NUCLEOTIDE SEQUENCE [LARGE SCALE GENOMIC DNA]</scope>
</reference>
<organism evidence="2 3">
    <name type="scientific">Eumeta variegata</name>
    <name type="common">Bagworm moth</name>
    <name type="synonym">Eumeta japonica</name>
    <dbReference type="NCBI Taxonomy" id="151549"/>
    <lineage>
        <taxon>Eukaryota</taxon>
        <taxon>Metazoa</taxon>
        <taxon>Ecdysozoa</taxon>
        <taxon>Arthropoda</taxon>
        <taxon>Hexapoda</taxon>
        <taxon>Insecta</taxon>
        <taxon>Pterygota</taxon>
        <taxon>Neoptera</taxon>
        <taxon>Endopterygota</taxon>
        <taxon>Lepidoptera</taxon>
        <taxon>Glossata</taxon>
        <taxon>Ditrysia</taxon>
        <taxon>Tineoidea</taxon>
        <taxon>Psychidae</taxon>
        <taxon>Oiketicinae</taxon>
        <taxon>Eumeta</taxon>
    </lineage>
</organism>
<name>A0A4C1YDV5_EUMVA</name>
<accession>A0A4C1YDV5</accession>
<dbReference type="Proteomes" id="UP000299102">
    <property type="component" value="Unassembled WGS sequence"/>
</dbReference>
<evidence type="ECO:0000313" key="3">
    <source>
        <dbReference type="Proteomes" id="UP000299102"/>
    </source>
</evidence>
<feature type="compositionally biased region" description="Polar residues" evidence="1">
    <location>
        <begin position="36"/>
        <end position="45"/>
    </location>
</feature>
<gene>
    <name evidence="2" type="ORF">EVAR_100575_1</name>
</gene>
<feature type="region of interest" description="Disordered" evidence="1">
    <location>
        <begin position="32"/>
        <end position="71"/>
    </location>
</feature>
<sequence>MGEKKGQGALNLRIASFAGNSERQSFISPPVKLRQHSNVSGNTDESVLGGFNRRDKHSSGATLIRAGDSDRHALKAPTGRCNISPIHLHCVLSHTCI</sequence>